<comment type="catalytic activity">
    <reaction evidence="2">
        <text>Hydrolysis of proteins in presence of ATP.</text>
        <dbReference type="EC" id="3.4.21.53"/>
    </reaction>
</comment>
<dbReference type="InterPro" id="IPR041699">
    <property type="entry name" value="AAA_32"/>
</dbReference>
<comment type="caution">
    <text evidence="4">The sequence shown here is derived from an EMBL/GenBank/DDBJ whole genome shotgun (WGS) entry which is preliminary data.</text>
</comment>
<dbReference type="PANTHER" id="PTHR10046">
    <property type="entry name" value="ATP DEPENDENT LON PROTEASE FAMILY MEMBER"/>
    <property type="match status" value="1"/>
</dbReference>
<dbReference type="InterPro" id="IPR008269">
    <property type="entry name" value="Lon_proteolytic"/>
</dbReference>
<sequence length="768" mass="88103">MKRELTPKEVIFKIICNDAEEKKERIIPEIQDSYKRVGRALSIEKDGFNLYVIDSFSKNKLKQLIKYIKEQYKKLEPPKDICYVVVEDAKKPEAIFVENGKGKQLKETVESLKNKYLEFAEDFYNSSSNEKKDKLIDEIESKRTKYINELMDMAKVEGFDVKASAKGFAFIPINNGEALTEEQYDDLDKEKKELISLKAASLKKKAEGILDTLKEIEVRYIKKLKNIYSEFLIVEMEEYKDNALLEFVNDDESYEYLERLFIEIEKEVINTYTMSIEDDEAGLYEIINKYDVKILVDNSINLSPVVIYEEDPSINNLMGSVEYENNNGVYTTDISLINSGSMIRANEGCIIIRISSLATSPYSYYYLKKVLMANKLSYDTSRVYSEVVSINGLKPKPIPIKLKVILIGDYESYDTLYNADEDFKKLFPLRAEFTDIVEMKAEVVFYLKDYVKNRIKENNIKEIDDDAIMEVLKYLCRKANSKSKINIDDIDIDKLIILTNNYTKERGGETISKEDVTAIAYEEEKVEEEYMKMFKENKILLSLNGKKVGSINALAVLDTGYHSFGKPMRVTCVAYKGTGRIVDIQKESNLSGKIHEKSINILKGLLSSILDPYESMTVDFHLSFEQIYGLIEGDSASVSEMICILSALSKKPIRQNISVTGSLNQFGEVQPIGGVNEKIEGFYKVCKLVDNVKNKGVLVPNSNKDEIILNSKIEKSIENGDFHIYTMETLNDAIEVMILEDGETIEDFFKTINEELKKYEDKDKDKDK</sequence>
<dbReference type="Gene3D" id="3.30.230.10">
    <property type="match status" value="1"/>
</dbReference>
<gene>
    <name evidence="4" type="ORF">H7E68_07930</name>
</gene>
<proteinExistence type="inferred from homology"/>
<dbReference type="Pfam" id="PF13654">
    <property type="entry name" value="AAA_32"/>
    <property type="match status" value="1"/>
</dbReference>
<feature type="active site" evidence="2">
    <location>
        <position position="635"/>
    </location>
</feature>
<dbReference type="AlphaFoldDB" id="A0A7X0VQU0"/>
<protein>
    <recommendedName>
        <fullName evidence="2">endopeptidase La</fullName>
        <ecNumber evidence="2">3.4.21.53</ecNumber>
    </recommendedName>
</protein>
<evidence type="ECO:0000256" key="2">
    <source>
        <dbReference type="PROSITE-ProRule" id="PRU01122"/>
    </source>
</evidence>
<reference evidence="4 5" key="1">
    <citation type="submission" date="2020-08" db="EMBL/GenBank/DDBJ databases">
        <title>Clostridia isolated from Swiss meat.</title>
        <authorList>
            <person name="Wambui J."/>
            <person name="Stevens M.J.A."/>
            <person name="Stephan R."/>
        </authorList>
    </citation>
    <scope>NUCLEOTIDE SEQUENCE [LARGE SCALE GENOMIC DNA]</scope>
    <source>
        <strain evidence="4 5">CM001</strain>
    </source>
</reference>
<dbReference type="PRINTS" id="PR00830">
    <property type="entry name" value="ENDOLAPTASE"/>
</dbReference>
<dbReference type="Pfam" id="PF05362">
    <property type="entry name" value="Lon_C"/>
    <property type="match status" value="1"/>
</dbReference>
<dbReference type="InterPro" id="IPR014721">
    <property type="entry name" value="Ribsml_uS5_D2-typ_fold_subgr"/>
</dbReference>
<dbReference type="Gene3D" id="1.10.8.60">
    <property type="match status" value="1"/>
</dbReference>
<dbReference type="GO" id="GO:0006508">
    <property type="term" value="P:proteolysis"/>
    <property type="evidence" value="ECO:0007669"/>
    <property type="project" value="UniProtKB-KW"/>
</dbReference>
<evidence type="ECO:0000259" key="3">
    <source>
        <dbReference type="PROSITE" id="PS51786"/>
    </source>
</evidence>
<feature type="domain" description="Lon proteolytic" evidence="3">
    <location>
        <begin position="545"/>
        <end position="740"/>
    </location>
</feature>
<dbReference type="SUPFAM" id="SSF54211">
    <property type="entry name" value="Ribosomal protein S5 domain 2-like"/>
    <property type="match status" value="1"/>
</dbReference>
<feature type="active site" evidence="2">
    <location>
        <position position="678"/>
    </location>
</feature>
<dbReference type="InterPro" id="IPR020568">
    <property type="entry name" value="Ribosomal_Su5_D2-typ_SF"/>
</dbReference>
<keyword evidence="2" id="KW-0378">Hydrolase</keyword>
<dbReference type="GO" id="GO:0030163">
    <property type="term" value="P:protein catabolic process"/>
    <property type="evidence" value="ECO:0007669"/>
    <property type="project" value="InterPro"/>
</dbReference>
<evidence type="ECO:0000313" key="4">
    <source>
        <dbReference type="EMBL" id="MBB6714659.1"/>
    </source>
</evidence>
<dbReference type="PROSITE" id="PS51786">
    <property type="entry name" value="LON_PROTEOLYTIC"/>
    <property type="match status" value="1"/>
</dbReference>
<dbReference type="InterPro" id="IPR027065">
    <property type="entry name" value="Lon_Prtase"/>
</dbReference>
<organism evidence="4 5">
    <name type="scientific">Clostridium gasigenes</name>
    <dbReference type="NCBI Taxonomy" id="94869"/>
    <lineage>
        <taxon>Bacteria</taxon>
        <taxon>Bacillati</taxon>
        <taxon>Bacillota</taxon>
        <taxon>Clostridia</taxon>
        <taxon>Eubacteriales</taxon>
        <taxon>Clostridiaceae</taxon>
        <taxon>Clostridium</taxon>
    </lineage>
</organism>
<dbReference type="InterPro" id="IPR027417">
    <property type="entry name" value="P-loop_NTPase"/>
</dbReference>
<dbReference type="GO" id="GO:0005524">
    <property type="term" value="F:ATP binding"/>
    <property type="evidence" value="ECO:0007669"/>
    <property type="project" value="InterPro"/>
</dbReference>
<accession>A0A7X0VQU0</accession>
<keyword evidence="2" id="KW-0720">Serine protease</keyword>
<dbReference type="GO" id="GO:0004176">
    <property type="term" value="F:ATP-dependent peptidase activity"/>
    <property type="evidence" value="ECO:0007669"/>
    <property type="project" value="UniProtKB-UniRule"/>
</dbReference>
<dbReference type="Gene3D" id="3.40.50.300">
    <property type="entry name" value="P-loop containing nucleotide triphosphate hydrolases"/>
    <property type="match status" value="2"/>
</dbReference>
<comment type="similarity">
    <text evidence="2">Belongs to the peptidase S16 family.</text>
</comment>
<dbReference type="RefSeq" id="WP_185164199.1">
    <property type="nucleotide sequence ID" value="NZ_JACKWY010000004.1"/>
</dbReference>
<evidence type="ECO:0000256" key="1">
    <source>
        <dbReference type="ARBA" id="ARBA00022670"/>
    </source>
</evidence>
<evidence type="ECO:0000313" key="5">
    <source>
        <dbReference type="Proteomes" id="UP000585258"/>
    </source>
</evidence>
<name>A0A7X0VQU0_9CLOT</name>
<dbReference type="EMBL" id="JACKWY010000004">
    <property type="protein sequence ID" value="MBB6714659.1"/>
    <property type="molecule type" value="Genomic_DNA"/>
</dbReference>
<dbReference type="GO" id="GO:0004252">
    <property type="term" value="F:serine-type endopeptidase activity"/>
    <property type="evidence" value="ECO:0007669"/>
    <property type="project" value="UniProtKB-UniRule"/>
</dbReference>
<dbReference type="Proteomes" id="UP000585258">
    <property type="component" value="Unassembled WGS sequence"/>
</dbReference>
<keyword evidence="1 2" id="KW-0645">Protease</keyword>
<dbReference type="EC" id="3.4.21.53" evidence="2"/>